<dbReference type="OrthoDB" id="8776068at2"/>
<dbReference type="InParanoid" id="W0RLF3"/>
<gene>
    <name evidence="2" type="ORF">J421_4069</name>
</gene>
<organism evidence="2 3">
    <name type="scientific">Gemmatirosa kalamazoonensis</name>
    <dbReference type="NCBI Taxonomy" id="861299"/>
    <lineage>
        <taxon>Bacteria</taxon>
        <taxon>Pseudomonadati</taxon>
        <taxon>Gemmatimonadota</taxon>
        <taxon>Gemmatimonadia</taxon>
        <taxon>Gemmatimonadales</taxon>
        <taxon>Gemmatimonadaceae</taxon>
        <taxon>Gemmatirosa</taxon>
    </lineage>
</organism>
<dbReference type="Gene3D" id="3.10.450.50">
    <property type="match status" value="1"/>
</dbReference>
<dbReference type="STRING" id="861299.J421_4069"/>
<dbReference type="Proteomes" id="UP000019151">
    <property type="component" value="Chromosome"/>
</dbReference>
<dbReference type="SUPFAM" id="SSF54427">
    <property type="entry name" value="NTF2-like"/>
    <property type="match status" value="1"/>
</dbReference>
<dbReference type="KEGG" id="gba:J421_4069"/>
<dbReference type="InterPro" id="IPR027843">
    <property type="entry name" value="DUF4440"/>
</dbReference>
<evidence type="ECO:0000259" key="1">
    <source>
        <dbReference type="Pfam" id="PF14534"/>
    </source>
</evidence>
<dbReference type="RefSeq" id="WP_025413049.1">
    <property type="nucleotide sequence ID" value="NZ_CP007128.1"/>
</dbReference>
<dbReference type="Pfam" id="PF14534">
    <property type="entry name" value="DUF4440"/>
    <property type="match status" value="1"/>
</dbReference>
<dbReference type="InterPro" id="IPR032710">
    <property type="entry name" value="NTF2-like_dom_sf"/>
</dbReference>
<dbReference type="HOGENOM" id="CLU_1864351_0_0_0"/>
<proteinExistence type="predicted"/>
<accession>W0RLF3</accession>
<keyword evidence="3" id="KW-1185">Reference proteome</keyword>
<dbReference type="EMBL" id="CP007128">
    <property type="protein sequence ID" value="AHG91606.1"/>
    <property type="molecule type" value="Genomic_DNA"/>
</dbReference>
<feature type="domain" description="DUF4440" evidence="1">
    <location>
        <begin position="28"/>
        <end position="131"/>
    </location>
</feature>
<sequence length="144" mass="16208">MPQSLAALALTLAALRQPAAPAERELYRLEDRFAQAVVKRDAAALRRLVGPRWVYSDESGVMERDAGVKAFTSGTDTVTSAGNDRMRAMVYGNTAVVIGELWMRGRGPRGAFTHRYRYTDTWMKLDGRWQCVASQDYLLPERRP</sequence>
<protein>
    <recommendedName>
        <fullName evidence="1">DUF4440 domain-containing protein</fullName>
    </recommendedName>
</protein>
<reference evidence="2 3" key="1">
    <citation type="journal article" date="2014" name="Genome Announc.">
        <title>Genome Sequence and Methylome of Soil Bacterium Gemmatirosa kalamazoonensis KBS708T, a Member of the Rarely Cultivated Gemmatimonadetes Phylum.</title>
        <authorList>
            <person name="Debruyn J.M."/>
            <person name="Radosevich M."/>
            <person name="Wommack K.E."/>
            <person name="Polson S.W."/>
            <person name="Hauser L.J."/>
            <person name="Fawaz M.N."/>
            <person name="Korlach J."/>
            <person name="Tsai Y.C."/>
        </authorList>
    </citation>
    <scope>NUCLEOTIDE SEQUENCE [LARGE SCALE GENOMIC DNA]</scope>
    <source>
        <strain evidence="2 3">KBS708</strain>
    </source>
</reference>
<evidence type="ECO:0000313" key="3">
    <source>
        <dbReference type="Proteomes" id="UP000019151"/>
    </source>
</evidence>
<dbReference type="AlphaFoldDB" id="W0RLF3"/>
<name>W0RLF3_9BACT</name>
<evidence type="ECO:0000313" key="2">
    <source>
        <dbReference type="EMBL" id="AHG91606.1"/>
    </source>
</evidence>